<keyword evidence="1" id="KW-0812">Transmembrane</keyword>
<gene>
    <name evidence="2" type="ORF">J4051_06630</name>
</gene>
<keyword evidence="3" id="KW-1185">Reference proteome</keyword>
<feature type="transmembrane region" description="Helical" evidence="1">
    <location>
        <begin position="86"/>
        <end position="103"/>
    </location>
</feature>
<reference evidence="2 3" key="1">
    <citation type="submission" date="2021-03" db="EMBL/GenBank/DDBJ databases">
        <title>Gelidibacter sp. nov., isolated from costal sediment.</title>
        <authorList>
            <person name="Lun K.-Y."/>
        </authorList>
    </citation>
    <scope>NUCLEOTIDE SEQUENCE [LARGE SCALE GENOMIC DNA]</scope>
    <source>
        <strain evidence="2 3">DF109</strain>
    </source>
</reference>
<organism evidence="2 3">
    <name type="scientific">Gelidibacter pelagius</name>
    <dbReference type="NCBI Taxonomy" id="2819985"/>
    <lineage>
        <taxon>Bacteria</taxon>
        <taxon>Pseudomonadati</taxon>
        <taxon>Bacteroidota</taxon>
        <taxon>Flavobacteriia</taxon>
        <taxon>Flavobacteriales</taxon>
        <taxon>Flavobacteriaceae</taxon>
        <taxon>Gelidibacter</taxon>
    </lineage>
</organism>
<name>A0ABS3SR81_9FLAO</name>
<feature type="transmembrane region" description="Helical" evidence="1">
    <location>
        <begin position="15"/>
        <end position="34"/>
    </location>
</feature>
<keyword evidence="1" id="KW-1133">Transmembrane helix</keyword>
<proteinExistence type="predicted"/>
<dbReference type="EMBL" id="JAGEVG010000006">
    <property type="protein sequence ID" value="MBO3097936.1"/>
    <property type="molecule type" value="Genomic_DNA"/>
</dbReference>
<keyword evidence="1" id="KW-0472">Membrane</keyword>
<feature type="transmembrane region" description="Helical" evidence="1">
    <location>
        <begin position="197"/>
        <end position="218"/>
    </location>
</feature>
<feature type="transmembrane region" description="Helical" evidence="1">
    <location>
        <begin position="262"/>
        <end position="283"/>
    </location>
</feature>
<evidence type="ECO:0000313" key="2">
    <source>
        <dbReference type="EMBL" id="MBO3097936.1"/>
    </source>
</evidence>
<evidence type="ECO:0000256" key="1">
    <source>
        <dbReference type="SAM" id="Phobius"/>
    </source>
</evidence>
<protein>
    <submittedName>
        <fullName evidence="2">Uncharacterized protein</fullName>
    </submittedName>
</protein>
<feature type="transmembrane region" description="Helical" evidence="1">
    <location>
        <begin position="227"/>
        <end position="256"/>
    </location>
</feature>
<evidence type="ECO:0000313" key="3">
    <source>
        <dbReference type="Proteomes" id="UP000681315"/>
    </source>
</evidence>
<feature type="transmembrane region" description="Helical" evidence="1">
    <location>
        <begin position="115"/>
        <end position="135"/>
    </location>
</feature>
<dbReference type="RefSeq" id="WP_208233079.1">
    <property type="nucleotide sequence ID" value="NZ_JAGEVG010000006.1"/>
</dbReference>
<comment type="caution">
    <text evidence="2">The sequence shown here is derived from an EMBL/GenBank/DDBJ whole genome shotgun (WGS) entry which is preliminary data.</text>
</comment>
<feature type="transmembrane region" description="Helical" evidence="1">
    <location>
        <begin position="40"/>
        <end position="55"/>
    </location>
</feature>
<dbReference type="Proteomes" id="UP000681315">
    <property type="component" value="Unassembled WGS sequence"/>
</dbReference>
<sequence length="284" mass="33026">MKYWTDIKDHLKDQISLAGQLLLLILAAYVFMMADENRRWKVPIIFIGLLSYFLLRHKKKHPIIWITFLGLLTVDLYHNYFWLANHHFMLMFIVLSVLIYHYHKRSDILLKNIQILLVIVVLTSVVQKLTSSQFMTGNFYYNMFNHGDLFINFMNFFPESLEIAKSNSKSVIDLQATDPNIGESIVLRDVFPSLSSISYIFAWITVVIELVVAITLLLKPKGLWTHLVFTMMIIGILCTRFETGFMALLAICGVYLCNNLRLRLVYVLIVVGCFTLMITRIGYH</sequence>
<accession>A0ABS3SR81</accession>